<reference evidence="2 3" key="1">
    <citation type="submission" date="2018-07" db="EMBL/GenBank/DDBJ databases">
        <title>Draft Genome Assemblies for Five Robust Yarrowia lipolytica Strains Exhibiting High Lipid Production and Pentose Sugar Utilization and Sugar Alcohol Secretion from Undetoxified Lignocellulosic Biomass Hydrolysates.</title>
        <authorList>
            <consortium name="DOE Joint Genome Institute"/>
            <person name="Walker C."/>
            <person name="Ryu S."/>
            <person name="Na H."/>
            <person name="Zane M."/>
            <person name="LaButti K."/>
            <person name="Lipzen A."/>
            <person name="Haridas S."/>
            <person name="Barry K."/>
            <person name="Grigoriev I.V."/>
            <person name="Quarterman J."/>
            <person name="Slininger P."/>
            <person name="Dien B."/>
            <person name="Trinh C.T."/>
        </authorList>
    </citation>
    <scope>NUCLEOTIDE SEQUENCE [LARGE SCALE GENOMIC DNA]</scope>
    <source>
        <strain evidence="2 3">YB392</strain>
    </source>
</reference>
<evidence type="ECO:0000256" key="1">
    <source>
        <dbReference type="SAM" id="Phobius"/>
    </source>
</evidence>
<feature type="transmembrane region" description="Helical" evidence="1">
    <location>
        <begin position="87"/>
        <end position="107"/>
    </location>
</feature>
<proteinExistence type="predicted"/>
<name>A0A371C6M2_YARLL</name>
<feature type="transmembrane region" description="Helical" evidence="1">
    <location>
        <begin position="62"/>
        <end position="81"/>
    </location>
</feature>
<gene>
    <name evidence="2" type="ORF">B0I71DRAFT_131716</name>
</gene>
<keyword evidence="1" id="KW-0812">Transmembrane</keyword>
<keyword evidence="1" id="KW-1133">Transmembrane helix</keyword>
<sequence length="135" mass="15658">MFLLHSQHACLSAYSAIRALMTPYRPTSLYTQLLSITFLDGYPSPTLPTFCRSRSHLLWPDYVFCFFFPSFFSFFVLFLFPSSFFSFHSFLSLLPLTFPTTFVSFLFRCPLYAMTLQHFSVLLLSSSDSFAIIIM</sequence>
<protein>
    <submittedName>
        <fullName evidence="2">Uncharacterized protein</fullName>
    </submittedName>
</protein>
<keyword evidence="1" id="KW-0472">Membrane</keyword>
<accession>A0A371C6M2</accession>
<dbReference type="EMBL" id="KZ858990">
    <property type="protein sequence ID" value="RDW25964.1"/>
    <property type="molecule type" value="Genomic_DNA"/>
</dbReference>
<evidence type="ECO:0000313" key="2">
    <source>
        <dbReference type="EMBL" id="RDW25964.1"/>
    </source>
</evidence>
<organism evidence="2 3">
    <name type="scientific">Yarrowia lipolytica</name>
    <name type="common">Candida lipolytica</name>
    <dbReference type="NCBI Taxonomy" id="4952"/>
    <lineage>
        <taxon>Eukaryota</taxon>
        <taxon>Fungi</taxon>
        <taxon>Dikarya</taxon>
        <taxon>Ascomycota</taxon>
        <taxon>Saccharomycotina</taxon>
        <taxon>Dipodascomycetes</taxon>
        <taxon>Dipodascales</taxon>
        <taxon>Dipodascales incertae sedis</taxon>
        <taxon>Yarrowia</taxon>
    </lineage>
</organism>
<dbReference type="Proteomes" id="UP000256601">
    <property type="component" value="Unassembled WGS sequence"/>
</dbReference>
<dbReference type="AlphaFoldDB" id="A0A371C6M2"/>
<evidence type="ECO:0000313" key="3">
    <source>
        <dbReference type="Proteomes" id="UP000256601"/>
    </source>
</evidence>